<dbReference type="Pfam" id="PF00196">
    <property type="entry name" value="GerE"/>
    <property type="match status" value="1"/>
</dbReference>
<dbReference type="CDD" id="cd06170">
    <property type="entry name" value="LuxR_C_like"/>
    <property type="match status" value="1"/>
</dbReference>
<keyword evidence="3" id="KW-0804">Transcription</keyword>
<keyword evidence="1" id="KW-0805">Transcription regulation</keyword>
<organism evidence="6 7">
    <name type="scientific">Streptomyces canus</name>
    <dbReference type="NCBI Taxonomy" id="58343"/>
    <lineage>
        <taxon>Bacteria</taxon>
        <taxon>Bacillati</taxon>
        <taxon>Actinomycetota</taxon>
        <taxon>Actinomycetes</taxon>
        <taxon>Kitasatosporales</taxon>
        <taxon>Streptomycetaceae</taxon>
        <taxon>Streptomyces</taxon>
        <taxon>Streptomyces aurantiacus group</taxon>
    </lineage>
</organism>
<dbReference type="Gene3D" id="1.10.10.10">
    <property type="entry name" value="Winged helix-like DNA-binding domain superfamily/Winged helix DNA-binding domain"/>
    <property type="match status" value="1"/>
</dbReference>
<sequence length="658" mass="68929">MTFERDAKTLELPWPFTGREDELELVRGSVAGGRHGIVVTGPAGRGKTRLVTEAVRGTDCARVAGTPGTRGLPFAAFAHLVPETASLHRAVQLMSGVRLLLVDDAHLLDDASAALVHQLAVHGRTRLLVVATDGARAPGAISRLWTGELLPRLALEPLPREETAQLLAAGVGGLEALTVNRLYRMCRGDLRLLRELVDAVCEQGLPARVPDSTEWEWRGPVPVTATVRERTAHLLDRTGPGERGTLDRLAFGEPLPVDAGTLDLDALERLEADGLVHVDEQGTARLAHPLHAPVLRSAAGRLKTLRLARTPADCAAALEAETAALARAIGEADVRTVSAPVGEWLLDEGAGVPARHAAVRARFARLRGELREAAAWAREGLRAAADDPACRVELALAVAQSGRPELVAPPAGPGVDRFAAGASGGSDAETSAVPLSGSGTDRSAEPSPGSRTGRGDATPARPSGVADSREVAGGSALTWWAAARGDLDAALGTVGEDPYDAVRLGAPERAVGRLTGVFAAHAEALAHDDGPALDRAAQALEERGFLLFAAEAYAQAVRSHRDPGAARISRTRAVALARRCQGARTPALAGLVLGELTVRQRQIVTLAAAGLSNRQIAEKLTLSIRTVGNHLYSAYARLGASDRDALPCLVELPEAQPA</sequence>
<dbReference type="SUPFAM" id="SSF52540">
    <property type="entry name" value="P-loop containing nucleoside triphosphate hydrolases"/>
    <property type="match status" value="1"/>
</dbReference>
<evidence type="ECO:0000313" key="6">
    <source>
        <dbReference type="EMBL" id="MDQ0905999.1"/>
    </source>
</evidence>
<dbReference type="SMART" id="SM00421">
    <property type="entry name" value="HTH_LUXR"/>
    <property type="match status" value="1"/>
</dbReference>
<evidence type="ECO:0000256" key="4">
    <source>
        <dbReference type="SAM" id="MobiDB-lite"/>
    </source>
</evidence>
<dbReference type="GO" id="GO:0006355">
    <property type="term" value="P:regulation of DNA-templated transcription"/>
    <property type="evidence" value="ECO:0007669"/>
    <property type="project" value="InterPro"/>
</dbReference>
<reference evidence="6" key="1">
    <citation type="submission" date="2023-07" db="EMBL/GenBank/DDBJ databases">
        <title>Comparative genomics of wheat-associated soil bacteria to identify genetic determinants of phenazine resistance.</title>
        <authorList>
            <person name="Mouncey N."/>
        </authorList>
    </citation>
    <scope>NUCLEOTIDE SEQUENCE</scope>
    <source>
        <strain evidence="6">V4I22</strain>
    </source>
</reference>
<accession>A0AAW8F8D5</accession>
<dbReference type="PRINTS" id="PR00038">
    <property type="entry name" value="HTHLUXR"/>
</dbReference>
<evidence type="ECO:0000256" key="3">
    <source>
        <dbReference type="ARBA" id="ARBA00023163"/>
    </source>
</evidence>
<feature type="domain" description="HTH luxR-type" evidence="5">
    <location>
        <begin position="589"/>
        <end position="654"/>
    </location>
</feature>
<evidence type="ECO:0000256" key="1">
    <source>
        <dbReference type="ARBA" id="ARBA00023015"/>
    </source>
</evidence>
<gene>
    <name evidence="6" type="ORF">QFZ22_001984</name>
</gene>
<evidence type="ECO:0000256" key="2">
    <source>
        <dbReference type="ARBA" id="ARBA00023125"/>
    </source>
</evidence>
<evidence type="ECO:0000259" key="5">
    <source>
        <dbReference type="PROSITE" id="PS50043"/>
    </source>
</evidence>
<evidence type="ECO:0000313" key="7">
    <source>
        <dbReference type="Proteomes" id="UP001234216"/>
    </source>
</evidence>
<comment type="caution">
    <text evidence="6">The sequence shown here is derived from an EMBL/GenBank/DDBJ whole genome shotgun (WGS) entry which is preliminary data.</text>
</comment>
<dbReference type="Proteomes" id="UP001234216">
    <property type="component" value="Unassembled WGS sequence"/>
</dbReference>
<dbReference type="SUPFAM" id="SSF46894">
    <property type="entry name" value="C-terminal effector domain of the bipartite response regulators"/>
    <property type="match status" value="1"/>
</dbReference>
<dbReference type="InterPro" id="IPR036388">
    <property type="entry name" value="WH-like_DNA-bd_sf"/>
</dbReference>
<dbReference type="GO" id="GO:0003677">
    <property type="term" value="F:DNA binding"/>
    <property type="evidence" value="ECO:0007669"/>
    <property type="project" value="UniProtKB-KW"/>
</dbReference>
<proteinExistence type="predicted"/>
<feature type="region of interest" description="Disordered" evidence="4">
    <location>
        <begin position="404"/>
        <end position="469"/>
    </location>
</feature>
<dbReference type="PANTHER" id="PTHR44688:SF16">
    <property type="entry name" value="DNA-BINDING TRANSCRIPTIONAL ACTIVATOR DEVR_DOSR"/>
    <property type="match status" value="1"/>
</dbReference>
<dbReference type="InterPro" id="IPR016032">
    <property type="entry name" value="Sig_transdc_resp-reg_C-effctor"/>
</dbReference>
<dbReference type="PROSITE" id="PS00622">
    <property type="entry name" value="HTH_LUXR_1"/>
    <property type="match status" value="1"/>
</dbReference>
<protein>
    <submittedName>
        <fullName evidence="6">DNA-binding CsgD family transcriptional regulator</fullName>
    </submittedName>
</protein>
<dbReference type="RefSeq" id="WP_306973428.1">
    <property type="nucleotide sequence ID" value="NZ_JAUSZV010000005.1"/>
</dbReference>
<dbReference type="PROSITE" id="PS50043">
    <property type="entry name" value="HTH_LUXR_2"/>
    <property type="match status" value="1"/>
</dbReference>
<dbReference type="AlphaFoldDB" id="A0AAW8F8D5"/>
<dbReference type="PANTHER" id="PTHR44688">
    <property type="entry name" value="DNA-BINDING TRANSCRIPTIONAL ACTIVATOR DEVR_DOSR"/>
    <property type="match status" value="1"/>
</dbReference>
<name>A0AAW8F8D5_9ACTN</name>
<dbReference type="InterPro" id="IPR027417">
    <property type="entry name" value="P-loop_NTPase"/>
</dbReference>
<dbReference type="InterPro" id="IPR000792">
    <property type="entry name" value="Tscrpt_reg_LuxR_C"/>
</dbReference>
<keyword evidence="2 6" id="KW-0238">DNA-binding</keyword>
<dbReference type="EMBL" id="JAUSZV010000005">
    <property type="protein sequence ID" value="MDQ0905999.1"/>
    <property type="molecule type" value="Genomic_DNA"/>
</dbReference>